<evidence type="ECO:0000313" key="2">
    <source>
        <dbReference type="Proteomes" id="UP000000493"/>
    </source>
</evidence>
<protein>
    <submittedName>
        <fullName evidence="1">Uncharacterized protein</fullName>
    </submittedName>
</protein>
<proteinExistence type="predicted"/>
<dbReference type="EMBL" id="CP002859">
    <property type="protein sequence ID" value="AEI47640.1"/>
    <property type="molecule type" value="Genomic_DNA"/>
</dbReference>
<keyword evidence="2" id="KW-1185">Reference proteome</keyword>
<dbReference type="AlphaFoldDB" id="A0A7U3ZI63"/>
<reference evidence="2" key="1">
    <citation type="submission" date="2011-06" db="EMBL/GenBank/DDBJ databases">
        <title>The complete genome of chromosome of Runella slithyformis DSM 19594.</title>
        <authorList>
            <consortium name="US DOE Joint Genome Institute (JGI-PGF)"/>
            <person name="Lucas S."/>
            <person name="Han J."/>
            <person name="Lapidus A."/>
            <person name="Bruce D."/>
            <person name="Goodwin L."/>
            <person name="Pitluck S."/>
            <person name="Peters L."/>
            <person name="Kyrpides N."/>
            <person name="Mavromatis K."/>
            <person name="Ivanova N."/>
            <person name="Ovchinnikova G."/>
            <person name="Zhang X."/>
            <person name="Misra M."/>
            <person name="Detter J.C."/>
            <person name="Tapia R."/>
            <person name="Han C."/>
            <person name="Land M."/>
            <person name="Hauser L."/>
            <person name="Markowitz V."/>
            <person name="Cheng J.-F."/>
            <person name="Hugenholtz P."/>
            <person name="Woyke T."/>
            <person name="Wu D."/>
            <person name="Tindall B."/>
            <person name="Faehrich R."/>
            <person name="Brambilla E."/>
            <person name="Klenk H.-P."/>
            <person name="Eisen J.A."/>
        </authorList>
    </citation>
    <scope>NUCLEOTIDE SEQUENCE [LARGE SCALE GENOMIC DNA]</scope>
    <source>
        <strain evidence="2">ATCC 29530 / DSM 19594 / LMG 11500 / NCIMB 11436 / LSU 4</strain>
    </source>
</reference>
<sequence>MVADYNPEITSRNLKYTIGCLEDEKARLYSSLMQFEKMNAWLVRILFWRSKCDLLSVNRIRLQMIESDLARLRTKLFWHEKRRARTAQS</sequence>
<name>A0A7U3ZI63_RUNSL</name>
<evidence type="ECO:0000313" key="1">
    <source>
        <dbReference type="EMBL" id="AEI47640.1"/>
    </source>
</evidence>
<dbReference type="Proteomes" id="UP000000493">
    <property type="component" value="Chromosome"/>
</dbReference>
<accession>A0A7U3ZI63</accession>
<dbReference type="KEGG" id="rsi:Runsl_1212"/>
<gene>
    <name evidence="1" type="ordered locus">Runsl_1212</name>
</gene>
<reference evidence="1 2" key="2">
    <citation type="journal article" date="2012" name="Stand. Genomic Sci.">
        <title>Complete genome sequence of the aquatic bacterium Runella slithyformis type strain (LSU 4(T)).</title>
        <authorList>
            <person name="Copeland A."/>
            <person name="Zhang X."/>
            <person name="Misra M."/>
            <person name="Lapidus A."/>
            <person name="Nolan M."/>
            <person name="Lucas S."/>
            <person name="Deshpande S."/>
            <person name="Cheng J.F."/>
            <person name="Tapia R."/>
            <person name="Goodwin L.A."/>
            <person name="Pitluck S."/>
            <person name="Liolios K."/>
            <person name="Pagani I."/>
            <person name="Ivanova N."/>
            <person name="Mikhailova N."/>
            <person name="Pati A."/>
            <person name="Chen A."/>
            <person name="Palaniappan K."/>
            <person name="Land M."/>
            <person name="Hauser L."/>
            <person name="Pan C."/>
            <person name="Jeffries C.D."/>
            <person name="Detter J.C."/>
            <person name="Brambilla E.M."/>
            <person name="Rohde M."/>
            <person name="Djao O.D."/>
            <person name="Goker M."/>
            <person name="Sikorski J."/>
            <person name="Tindall B.J."/>
            <person name="Woyke T."/>
            <person name="Bristow J."/>
            <person name="Eisen J.A."/>
            <person name="Markowitz V."/>
            <person name="Hugenholtz P."/>
            <person name="Kyrpides N.C."/>
            <person name="Klenk H.P."/>
            <person name="Mavromatis K."/>
        </authorList>
    </citation>
    <scope>NUCLEOTIDE SEQUENCE [LARGE SCALE GENOMIC DNA]</scope>
    <source>
        <strain evidence="2">ATCC 29530 / DSM 19594 / LMG 11500 / NCIMB 11436 / LSU 4</strain>
    </source>
</reference>
<organism evidence="1 2">
    <name type="scientific">Runella slithyformis (strain ATCC 29530 / DSM 19594 / LMG 11500 / NCIMB 11436 / LSU 4)</name>
    <dbReference type="NCBI Taxonomy" id="761193"/>
    <lineage>
        <taxon>Bacteria</taxon>
        <taxon>Pseudomonadati</taxon>
        <taxon>Bacteroidota</taxon>
        <taxon>Cytophagia</taxon>
        <taxon>Cytophagales</taxon>
        <taxon>Spirosomataceae</taxon>
        <taxon>Runella</taxon>
    </lineage>
</organism>